<dbReference type="Pfam" id="PF00916">
    <property type="entry name" value="Sulfate_transp"/>
    <property type="match status" value="1"/>
</dbReference>
<organism evidence="8 9">
    <name type="scientific">Bursaphelenchus xylophilus</name>
    <name type="common">Pinewood nematode worm</name>
    <name type="synonym">Aphelenchoides xylophilus</name>
    <dbReference type="NCBI Taxonomy" id="6326"/>
    <lineage>
        <taxon>Eukaryota</taxon>
        <taxon>Metazoa</taxon>
        <taxon>Ecdysozoa</taxon>
        <taxon>Nematoda</taxon>
        <taxon>Chromadorea</taxon>
        <taxon>Rhabditida</taxon>
        <taxon>Tylenchina</taxon>
        <taxon>Tylenchomorpha</taxon>
        <taxon>Aphelenchoidea</taxon>
        <taxon>Aphelenchoididae</taxon>
        <taxon>Bursaphelenchus</taxon>
    </lineage>
</organism>
<dbReference type="PANTHER" id="PTHR11814">
    <property type="entry name" value="SULFATE TRANSPORTER"/>
    <property type="match status" value="1"/>
</dbReference>
<evidence type="ECO:0000256" key="1">
    <source>
        <dbReference type="ARBA" id="ARBA00004141"/>
    </source>
</evidence>
<dbReference type="OrthoDB" id="288203at2759"/>
<dbReference type="GO" id="GO:0016020">
    <property type="term" value="C:membrane"/>
    <property type="evidence" value="ECO:0007669"/>
    <property type="project" value="UniProtKB-SubCell"/>
</dbReference>
<feature type="transmembrane region" description="Helical" evidence="6">
    <location>
        <begin position="348"/>
        <end position="370"/>
    </location>
</feature>
<dbReference type="CDD" id="cd07042">
    <property type="entry name" value="STAS_SulP_like_sulfate_transporter"/>
    <property type="match status" value="1"/>
</dbReference>
<proteinExistence type="predicted"/>
<dbReference type="GO" id="GO:0055085">
    <property type="term" value="P:transmembrane transport"/>
    <property type="evidence" value="ECO:0007669"/>
    <property type="project" value="InterPro"/>
</dbReference>
<comment type="subcellular location">
    <subcellularLocation>
        <location evidence="1">Membrane</location>
        <topology evidence="1">Multi-pass membrane protein</topology>
    </subcellularLocation>
</comment>
<feature type="domain" description="STAS" evidence="7">
    <location>
        <begin position="540"/>
        <end position="688"/>
    </location>
</feature>
<gene>
    <name evidence="8" type="ORF">BXYJ_LOCUS2681</name>
</gene>
<keyword evidence="9" id="KW-1185">Reference proteome</keyword>
<feature type="transmembrane region" description="Helical" evidence="6">
    <location>
        <begin position="114"/>
        <end position="134"/>
    </location>
</feature>
<feature type="transmembrane region" description="Helical" evidence="6">
    <location>
        <begin position="303"/>
        <end position="322"/>
    </location>
</feature>
<name>A0A7I8XNE4_BURXY</name>
<evidence type="ECO:0000259" key="7">
    <source>
        <dbReference type="PROSITE" id="PS50801"/>
    </source>
</evidence>
<feature type="transmembrane region" description="Helical" evidence="6">
    <location>
        <begin position="484"/>
        <end position="512"/>
    </location>
</feature>
<dbReference type="Pfam" id="PF01740">
    <property type="entry name" value="STAS"/>
    <property type="match status" value="1"/>
</dbReference>
<evidence type="ECO:0000256" key="4">
    <source>
        <dbReference type="ARBA" id="ARBA00023136"/>
    </source>
</evidence>
<dbReference type="Gene3D" id="3.30.750.24">
    <property type="entry name" value="STAS domain"/>
    <property type="match status" value="1"/>
</dbReference>
<feature type="transmembrane region" description="Helical" evidence="6">
    <location>
        <begin position="390"/>
        <end position="410"/>
    </location>
</feature>
<dbReference type="Proteomes" id="UP000659654">
    <property type="component" value="Unassembled WGS sequence"/>
</dbReference>
<keyword evidence="3 6" id="KW-1133">Transmembrane helix</keyword>
<dbReference type="EMBL" id="CAJFCV020000001">
    <property type="protein sequence ID" value="CAG9089520.1"/>
    <property type="molecule type" value="Genomic_DNA"/>
</dbReference>
<feature type="compositionally biased region" description="Polar residues" evidence="5">
    <location>
        <begin position="9"/>
        <end position="24"/>
    </location>
</feature>
<reference evidence="8" key="1">
    <citation type="submission" date="2020-09" db="EMBL/GenBank/DDBJ databases">
        <authorList>
            <person name="Kikuchi T."/>
        </authorList>
    </citation>
    <scope>NUCLEOTIDE SEQUENCE</scope>
    <source>
        <strain evidence="8">Ka4C1</strain>
    </source>
</reference>
<dbReference type="InterPro" id="IPR011547">
    <property type="entry name" value="SLC26A/SulP_dom"/>
</dbReference>
<evidence type="ECO:0000256" key="3">
    <source>
        <dbReference type="ARBA" id="ARBA00022989"/>
    </source>
</evidence>
<dbReference type="NCBIfam" id="TIGR00815">
    <property type="entry name" value="sulP"/>
    <property type="match status" value="1"/>
</dbReference>
<dbReference type="InterPro" id="IPR036513">
    <property type="entry name" value="STAS_dom_sf"/>
</dbReference>
<dbReference type="PROSITE" id="PS50801">
    <property type="entry name" value="STAS"/>
    <property type="match status" value="1"/>
</dbReference>
<protein>
    <submittedName>
        <fullName evidence="8">(pine wood nematode) hypothetical protein</fullName>
    </submittedName>
</protein>
<dbReference type="EMBL" id="CAJFDI010000001">
    <property type="protein sequence ID" value="CAD5211959.1"/>
    <property type="molecule type" value="Genomic_DNA"/>
</dbReference>
<comment type="caution">
    <text evidence="8">The sequence shown here is derived from an EMBL/GenBank/DDBJ whole genome shotgun (WGS) entry which is preliminary data.</text>
</comment>
<dbReference type="Proteomes" id="UP000582659">
    <property type="component" value="Unassembled WGS sequence"/>
</dbReference>
<accession>A0A7I8XNE4</accession>
<dbReference type="SMR" id="A0A7I8XNE4"/>
<sequence length="716" mass="79380">MGPRMESNALLQPNRLSSSDGTGSQDIENGFEIMESTNLSFRPPMNQAQFDDVYRYNKPEHKHSEFVRRSAKVLRQYRRPFESRKRFCSTILGFVPFFDWFPKYNWRQNVGHDFIAGCTLAVIHIPAGIAYGILAGLPAISGLYLSVFAPLLYMIFGTSRQNSLGTFAIVALMTRNALEAFPDQDKMELASTLSLTVGIVHLSMGIFRLEILTTYFSDAVIGGFSTGAACHVFVTQIRNYLGLPKQPSHHGFGMAFLKLRDLALNLNQTNLITLTFATSCLIILVFGKFWINPYLKRTYKLNVPVPFELIMLITGATISNLMDFRGNYGMLVVGTLPSQFPQPKWPRIGLIPALLPHAISIAIVSAAIHISLGKMFAKRLNYSIEPSQELYALGFVSSISSIFPVFPAACSLSRTVVSADVGAKTQLSSLFSSAILVGVILKVGAYLETLPMCVLSAIIIVALTGMFRKFSELARLYKLAKIDFSIWLVSFIATVSWNVTVGLGVSVVYALLTIVFRTQWPRSHYLENLKGSSDFRDGERYENITQLDGISIFRFDAPLLFTNVEHFKSTVIKAALRLPQAEPAEHVYAQNTVDSFRPLEVEVDDLKPKTRGSAEKFLVIDCSGFTFVDTMGANALKEIHQELQSHHVHVFFAAAKAPVRELFEKAGYYNIVPKTNFFPAISDAVVIARRRMCVGESPLSSLADSALGGSDTGQVN</sequence>
<keyword evidence="2 6" id="KW-0812">Transmembrane</keyword>
<feature type="region of interest" description="Disordered" evidence="5">
    <location>
        <begin position="1"/>
        <end position="24"/>
    </location>
</feature>
<dbReference type="InterPro" id="IPR002645">
    <property type="entry name" value="STAS_dom"/>
</dbReference>
<dbReference type="AlphaFoldDB" id="A0A7I8XNE4"/>
<evidence type="ECO:0000313" key="9">
    <source>
        <dbReference type="Proteomes" id="UP000659654"/>
    </source>
</evidence>
<feature type="transmembrane region" description="Helical" evidence="6">
    <location>
        <begin position="139"/>
        <end position="156"/>
    </location>
</feature>
<evidence type="ECO:0000256" key="2">
    <source>
        <dbReference type="ARBA" id="ARBA00022692"/>
    </source>
</evidence>
<feature type="transmembrane region" description="Helical" evidence="6">
    <location>
        <begin position="430"/>
        <end position="463"/>
    </location>
</feature>
<feature type="transmembrane region" description="Helical" evidence="6">
    <location>
        <begin position="271"/>
        <end position="291"/>
    </location>
</feature>
<evidence type="ECO:0000313" key="8">
    <source>
        <dbReference type="EMBL" id="CAD5211959.1"/>
    </source>
</evidence>
<dbReference type="SUPFAM" id="SSF52091">
    <property type="entry name" value="SpoIIaa-like"/>
    <property type="match status" value="1"/>
</dbReference>
<evidence type="ECO:0000256" key="5">
    <source>
        <dbReference type="SAM" id="MobiDB-lite"/>
    </source>
</evidence>
<dbReference type="InterPro" id="IPR001902">
    <property type="entry name" value="SLC26A/SulP_fam"/>
</dbReference>
<evidence type="ECO:0000256" key="6">
    <source>
        <dbReference type="SAM" id="Phobius"/>
    </source>
</evidence>
<keyword evidence="4 6" id="KW-0472">Membrane</keyword>